<dbReference type="InterPro" id="IPR059049">
    <property type="entry name" value="TSEN34_N"/>
</dbReference>
<comment type="subcellular location">
    <subcellularLocation>
        <location evidence="1">Nucleus</location>
        <location evidence="1">Nucleolus</location>
    </subcellularLocation>
</comment>
<dbReference type="SUPFAM" id="SSF53032">
    <property type="entry name" value="tRNA-intron endonuclease catalytic domain-like"/>
    <property type="match status" value="1"/>
</dbReference>
<dbReference type="eggNOG" id="KOG4133">
    <property type="taxonomic scope" value="Eukaryota"/>
</dbReference>
<dbReference type="NCBIfam" id="TIGR00324">
    <property type="entry name" value="endA"/>
    <property type="match status" value="1"/>
</dbReference>
<accession>E0VW20</accession>
<dbReference type="InterPro" id="IPR036167">
    <property type="entry name" value="tRNA_intron_Endo_cat-like_sf"/>
</dbReference>
<evidence type="ECO:0000256" key="3">
    <source>
        <dbReference type="ARBA" id="ARBA00012573"/>
    </source>
</evidence>
<evidence type="ECO:0000256" key="9">
    <source>
        <dbReference type="ARBA" id="ARBA00070870"/>
    </source>
</evidence>
<dbReference type="GO" id="GO:0005730">
    <property type="term" value="C:nucleolus"/>
    <property type="evidence" value="ECO:0007669"/>
    <property type="project" value="UniProtKB-SubCell"/>
</dbReference>
<feature type="domain" description="tRNA intron endonuclease catalytic" evidence="12">
    <location>
        <begin position="170"/>
        <end position="252"/>
    </location>
</feature>
<keyword evidence="4" id="KW-0507">mRNA processing</keyword>
<dbReference type="FunFam" id="3.40.1350.10:FF:000002">
    <property type="entry name" value="tRNA-splicing endonuclease subunit Sen34"/>
    <property type="match status" value="1"/>
</dbReference>
<dbReference type="GO" id="GO:0000213">
    <property type="term" value="F:tRNA-intron lyase activity"/>
    <property type="evidence" value="ECO:0007669"/>
    <property type="project" value="UniProtKB-UniRule"/>
</dbReference>
<dbReference type="Proteomes" id="UP000009046">
    <property type="component" value="Unassembled WGS sequence"/>
</dbReference>
<dbReference type="CTD" id="8239106"/>
<evidence type="ECO:0000256" key="10">
    <source>
        <dbReference type="PIRNR" id="PIRNR017250"/>
    </source>
</evidence>
<reference evidence="14" key="1">
    <citation type="submission" date="2007-04" db="EMBL/GenBank/DDBJ databases">
        <title>Annotation of Pediculus humanus corporis strain USDA.</title>
        <authorList>
            <person name="Kirkness E."/>
            <person name="Hannick L."/>
            <person name="Hass B."/>
            <person name="Bruggner R."/>
            <person name="Lawson D."/>
            <person name="Bidwell S."/>
            <person name="Joardar V."/>
            <person name="Caler E."/>
            <person name="Walenz B."/>
            <person name="Inman J."/>
            <person name="Schobel S."/>
            <person name="Galinsky K."/>
            <person name="Amedeo P."/>
            <person name="Strausberg R."/>
        </authorList>
    </citation>
    <scope>NUCLEOTIDE SEQUENCE</scope>
    <source>
        <strain evidence="14">USDA</strain>
    </source>
</reference>
<evidence type="ECO:0000256" key="8">
    <source>
        <dbReference type="ARBA" id="ARBA00064779"/>
    </source>
</evidence>
<evidence type="ECO:0000313" key="14">
    <source>
        <dbReference type="EMBL" id="EEB17576.1"/>
    </source>
</evidence>
<gene>
    <name evidence="15" type="primary">8239106</name>
    <name evidence="14" type="ORF">Phum_PHUM473000</name>
</gene>
<dbReference type="GO" id="GO:0000214">
    <property type="term" value="C:tRNA-intron endonuclease complex"/>
    <property type="evidence" value="ECO:0007669"/>
    <property type="project" value="UniProtKB-UniRule"/>
</dbReference>
<evidence type="ECO:0000256" key="6">
    <source>
        <dbReference type="ARBA" id="ARBA00023239"/>
    </source>
</evidence>
<evidence type="ECO:0000313" key="16">
    <source>
        <dbReference type="Proteomes" id="UP000009046"/>
    </source>
</evidence>
<dbReference type="InterPro" id="IPR016690">
    <property type="entry name" value="TSEN34"/>
</dbReference>
<dbReference type="EMBL" id="DS235816">
    <property type="protein sequence ID" value="EEB17576.1"/>
    <property type="molecule type" value="Genomic_DNA"/>
</dbReference>
<keyword evidence="7" id="KW-0539">Nucleus</keyword>
<evidence type="ECO:0000256" key="7">
    <source>
        <dbReference type="ARBA" id="ARBA00023242"/>
    </source>
</evidence>
<dbReference type="InterPro" id="IPR011856">
    <property type="entry name" value="tRNA_endonuc-like_dom_sf"/>
</dbReference>
<keyword evidence="6 10" id="KW-0456">Lyase</keyword>
<comment type="similarity">
    <text evidence="2 10">Belongs to the tRNA-intron endonuclease family.</text>
</comment>
<feature type="active site" evidence="11">
    <location>
        <position position="198"/>
    </location>
</feature>
<dbReference type="STRING" id="121224.E0VW20"/>
<evidence type="ECO:0000256" key="1">
    <source>
        <dbReference type="ARBA" id="ARBA00004604"/>
    </source>
</evidence>
<dbReference type="Pfam" id="PF26577">
    <property type="entry name" value="TSEN34_N"/>
    <property type="match status" value="1"/>
</dbReference>
<feature type="domain" description="TSEN34 N-terminal" evidence="13">
    <location>
        <begin position="23"/>
        <end position="71"/>
    </location>
</feature>
<dbReference type="Pfam" id="PF01974">
    <property type="entry name" value="tRNA_int_endo"/>
    <property type="match status" value="1"/>
</dbReference>
<dbReference type="GO" id="GO:0006397">
    <property type="term" value="P:mRNA processing"/>
    <property type="evidence" value="ECO:0007669"/>
    <property type="project" value="UniProtKB-KW"/>
</dbReference>
<evidence type="ECO:0000313" key="15">
    <source>
        <dbReference type="EnsemblMetazoa" id="PHUM473000-PA"/>
    </source>
</evidence>
<dbReference type="GeneID" id="8239106"/>
<dbReference type="EnsemblMetazoa" id="PHUM473000-RA">
    <property type="protein sequence ID" value="PHUM473000-PA"/>
    <property type="gene ID" value="PHUM473000"/>
</dbReference>
<keyword evidence="16" id="KW-1185">Reference proteome</keyword>
<dbReference type="PIRSF" id="PIRSF017250">
    <property type="entry name" value="tRNA_splic_SEN34"/>
    <property type="match status" value="1"/>
</dbReference>
<evidence type="ECO:0000256" key="5">
    <source>
        <dbReference type="ARBA" id="ARBA00022694"/>
    </source>
</evidence>
<dbReference type="PANTHER" id="PTHR13070:SF0">
    <property type="entry name" value="TRNA-SPLICING ENDONUCLEASE SUBUNIT SEN34"/>
    <property type="match status" value="1"/>
</dbReference>
<feature type="active site" evidence="11">
    <location>
        <position position="237"/>
    </location>
</feature>
<dbReference type="VEuPathDB" id="VectorBase:PHUM473000"/>
<dbReference type="EC" id="4.6.1.16" evidence="3 10"/>
<sequence length="260" mass="29999">MEGLHRQSFCHVFCCTHNKPINWLKLRSLRIIGNFIGNLATSPKQDKISALPLQLLDEEVTLLLEKGYAILKTFPSLSEPPNEKLKEKSKAYRERFLQDQAEILTEKRKSDVESKLDLIIEGKTKKRNANNEDKNESDDFDRFKILQEECQKAEAMKYTGLAIQINTCNIKYLIYKNLWEKGFYITPGGKFGADFLAYPGDPVKFHAFFIVVCLKTREKLQLQDVITYGRLGHSVKKTVVLAYLNDNNDVSYFSIQWSGF</sequence>
<dbReference type="PANTHER" id="PTHR13070">
    <property type="entry name" value="TRNA-SPLICING ENDONUCLEASE SUBUNIT SEN34-RELATED"/>
    <property type="match status" value="1"/>
</dbReference>
<organism>
    <name type="scientific">Pediculus humanus subsp. corporis</name>
    <name type="common">Body louse</name>
    <dbReference type="NCBI Taxonomy" id="121224"/>
    <lineage>
        <taxon>Eukaryota</taxon>
        <taxon>Metazoa</taxon>
        <taxon>Ecdysozoa</taxon>
        <taxon>Arthropoda</taxon>
        <taxon>Hexapoda</taxon>
        <taxon>Insecta</taxon>
        <taxon>Pterygota</taxon>
        <taxon>Neoptera</taxon>
        <taxon>Paraneoptera</taxon>
        <taxon>Psocodea</taxon>
        <taxon>Troctomorpha</taxon>
        <taxon>Phthiraptera</taxon>
        <taxon>Anoplura</taxon>
        <taxon>Pediculidae</taxon>
        <taxon>Pediculus</taxon>
    </lineage>
</organism>
<evidence type="ECO:0000256" key="2">
    <source>
        <dbReference type="ARBA" id="ARBA00008078"/>
    </source>
</evidence>
<name>E0VW20_PEDHC</name>
<dbReference type="InterPro" id="IPR006677">
    <property type="entry name" value="tRNA_intron_Endonuc_cat-like"/>
</dbReference>
<dbReference type="CDD" id="cd22363">
    <property type="entry name" value="tRNA-intron_lyase_C"/>
    <property type="match status" value="1"/>
</dbReference>
<dbReference type="RefSeq" id="XP_002430314.1">
    <property type="nucleotide sequence ID" value="XM_002430269.1"/>
</dbReference>
<reference evidence="15" key="3">
    <citation type="submission" date="2020-05" db="UniProtKB">
        <authorList>
            <consortium name="EnsemblMetazoa"/>
        </authorList>
    </citation>
    <scope>IDENTIFICATION</scope>
    <source>
        <strain evidence="15">USDA</strain>
    </source>
</reference>
<dbReference type="InParanoid" id="E0VW20"/>
<reference evidence="14" key="2">
    <citation type="submission" date="2007-04" db="EMBL/GenBank/DDBJ databases">
        <title>The genome of the human body louse.</title>
        <authorList>
            <consortium name="The Human Body Louse Genome Consortium"/>
            <person name="Kirkness E."/>
            <person name="Walenz B."/>
            <person name="Hass B."/>
            <person name="Bruggner R."/>
            <person name="Strausberg R."/>
        </authorList>
    </citation>
    <scope>NUCLEOTIDE SEQUENCE</scope>
    <source>
        <strain evidence="14">USDA</strain>
    </source>
</reference>
<dbReference type="GO" id="GO:0003676">
    <property type="term" value="F:nucleic acid binding"/>
    <property type="evidence" value="ECO:0007669"/>
    <property type="project" value="InterPro"/>
</dbReference>
<evidence type="ECO:0000256" key="11">
    <source>
        <dbReference type="PIRSR" id="PIRSR017250-50"/>
    </source>
</evidence>
<protein>
    <recommendedName>
        <fullName evidence="9 10">tRNA-splicing endonuclease subunit Sen34</fullName>
        <ecNumber evidence="3 10">4.6.1.16</ecNumber>
    </recommendedName>
</protein>
<dbReference type="AlphaFoldDB" id="E0VW20"/>
<feature type="active site" evidence="11">
    <location>
        <position position="206"/>
    </location>
</feature>
<evidence type="ECO:0000259" key="12">
    <source>
        <dbReference type="Pfam" id="PF01974"/>
    </source>
</evidence>
<dbReference type="HOGENOM" id="CLU_049366_1_0_1"/>
<dbReference type="InterPro" id="IPR006676">
    <property type="entry name" value="tRNA_splic"/>
</dbReference>
<dbReference type="EMBL" id="AAZO01005737">
    <property type="status" value="NOT_ANNOTATED_CDS"/>
    <property type="molecule type" value="Genomic_DNA"/>
</dbReference>
<evidence type="ECO:0000256" key="4">
    <source>
        <dbReference type="ARBA" id="ARBA00022664"/>
    </source>
</evidence>
<evidence type="ECO:0000259" key="13">
    <source>
        <dbReference type="Pfam" id="PF26577"/>
    </source>
</evidence>
<proteinExistence type="inferred from homology"/>
<keyword evidence="5 10" id="KW-0819">tRNA processing</keyword>
<comment type="subunit">
    <text evidence="8">tRNA splicing endonuclease is a heterotetramer composed of TSEN2, TSEN15, TSEN34/LENG5 and TSEN54. tRNA splicing endonuclease complex also contains proteins of the pre-mRNA 3'-end processing machinery such as CLP1, CPSF1, CPSF4 and CSTF2.</text>
</comment>
<dbReference type="OMA" id="TVAWCNP"/>
<comment type="function">
    <text evidence="10">Constitutes one of the two catalytic subunit of the tRNA-splicing endonuclease complex, a complex responsible for identification and cleavage of the splice sites in pre-tRNA. It cleaves pre-tRNA at the 5'- and 3'-splice sites to release the intron. The products are an intron and two tRNA half-molecules bearing 2',3'-cyclic phosphate and 5'-OH termini. There are no conserved sequences at the splice sites, but the intron is invariably located at the same site in the gene, placing the splice sites an invariant distance from the constant structural features of the tRNA body.</text>
</comment>
<dbReference type="Gene3D" id="3.40.1350.10">
    <property type="match status" value="1"/>
</dbReference>
<dbReference type="OrthoDB" id="48041at2759"/>
<dbReference type="GO" id="GO:0000379">
    <property type="term" value="P:tRNA-type intron splice site recognition and cleavage"/>
    <property type="evidence" value="ECO:0007669"/>
    <property type="project" value="UniProtKB-UniRule"/>
</dbReference>
<dbReference type="KEGG" id="phu:Phum_PHUM473000"/>